<evidence type="ECO:0000256" key="4">
    <source>
        <dbReference type="ARBA" id="ARBA00022485"/>
    </source>
</evidence>
<dbReference type="InterPro" id="IPR058240">
    <property type="entry name" value="rSAM_sf"/>
</dbReference>
<dbReference type="InterPro" id="IPR025895">
    <property type="entry name" value="LAM_C_dom"/>
</dbReference>
<evidence type="ECO:0000256" key="5">
    <source>
        <dbReference type="ARBA" id="ARBA00022691"/>
    </source>
</evidence>
<dbReference type="PROSITE" id="PS51918">
    <property type="entry name" value="RADICAL_SAM"/>
    <property type="match status" value="1"/>
</dbReference>
<dbReference type="PANTHER" id="PTHR30538:SF1">
    <property type="entry name" value="L-LYSINE 2,3-AMINOMUTASE"/>
    <property type="match status" value="1"/>
</dbReference>
<comment type="caution">
    <text evidence="15">The sequence shown here is derived from an EMBL/GenBank/DDBJ whole genome shotgun (WGS) entry which is preliminary data.</text>
</comment>
<dbReference type="GO" id="GO:0046872">
    <property type="term" value="F:metal ion binding"/>
    <property type="evidence" value="ECO:0007669"/>
    <property type="project" value="UniProtKB-KW"/>
</dbReference>
<comment type="cofactor">
    <cofactor evidence="1 12">
        <name>pyridoxal 5'-phosphate</name>
        <dbReference type="ChEBI" id="CHEBI:597326"/>
    </cofactor>
</comment>
<feature type="binding site" evidence="11">
    <location>
        <position position="119"/>
    </location>
    <ligand>
        <name>[4Fe-4S] cluster</name>
        <dbReference type="ChEBI" id="CHEBI:49883"/>
        <note>4Fe-4S-S-AdoMet</note>
    </ligand>
</feature>
<dbReference type="NCBIfam" id="TIGR03822">
    <property type="entry name" value="AblA_like_2"/>
    <property type="match status" value="1"/>
</dbReference>
<evidence type="ECO:0000256" key="6">
    <source>
        <dbReference type="ARBA" id="ARBA00022723"/>
    </source>
</evidence>
<dbReference type="Gene3D" id="3.20.20.70">
    <property type="entry name" value="Aldolase class I"/>
    <property type="match status" value="1"/>
</dbReference>
<evidence type="ECO:0000313" key="14">
    <source>
        <dbReference type="EMBL" id="MBB2185594.1"/>
    </source>
</evidence>
<dbReference type="NCBIfam" id="TIGR00238">
    <property type="entry name" value="KamA family radical SAM protein"/>
    <property type="match status" value="1"/>
</dbReference>
<comment type="similarity">
    <text evidence="3">Belongs to the radical SAM superfamily. KamA family.</text>
</comment>
<dbReference type="SFLD" id="SFLDS00029">
    <property type="entry name" value="Radical_SAM"/>
    <property type="match status" value="1"/>
</dbReference>
<keyword evidence="4 11" id="KW-0004">4Fe-4S</keyword>
<sequence length="369" mass="39869">MTRSVNHPQDDFTPPTGRTLRDIPALVAAGLVPPDAAPALEEVSRQYATAIPPAFAALIERPDDPIGLQVIPDAAELAVVPHEHADPIGDDALSPVPGIVHRYADRALLKPLLVCPLYCRFCFRREHVGPDGGVLDDAALARALDWLRDHPAIREVILTGGDPLMLSPRRLRQIIQALDAMPHVTTIRIHSRVPVADPARITDELADAMQTDRAMWVVMHANHASEFTPAARAALRRIQARAIPILGQSVLLRGVNDSVAALEGLFRAMVEARVKPYYLHQLDPAPGTARFHVPIAEGQRLLAGLRGRVTGLAWPTYTLDIPGGHGKVPLGPDYLEAGEDGPMVRDPAGGRHKLAAESAPNLALGARER</sequence>
<feature type="binding site" evidence="11">
    <location>
        <position position="115"/>
    </location>
    <ligand>
        <name>[4Fe-4S] cluster</name>
        <dbReference type="ChEBI" id="CHEBI:49883"/>
        <note>4Fe-4S-S-AdoMet</note>
    </ligand>
</feature>
<feature type="domain" description="Radical SAM core" evidence="13">
    <location>
        <begin position="101"/>
        <end position="322"/>
    </location>
</feature>
<dbReference type="SFLD" id="SFLDG01070">
    <property type="entry name" value="PLP-dependent"/>
    <property type="match status" value="1"/>
</dbReference>
<dbReference type="InterPro" id="IPR007197">
    <property type="entry name" value="rSAM"/>
</dbReference>
<name>A0A370G8W9_GLULI</name>
<evidence type="ECO:0000256" key="10">
    <source>
        <dbReference type="ARBA" id="ARBA00023235"/>
    </source>
</evidence>
<evidence type="ECO:0000256" key="7">
    <source>
        <dbReference type="ARBA" id="ARBA00022898"/>
    </source>
</evidence>
<dbReference type="EMBL" id="QQAW01000002">
    <property type="protein sequence ID" value="RDI39399.1"/>
    <property type="molecule type" value="Genomic_DNA"/>
</dbReference>
<evidence type="ECO:0000256" key="9">
    <source>
        <dbReference type="ARBA" id="ARBA00023014"/>
    </source>
</evidence>
<keyword evidence="7 12" id="KW-0663">Pyridoxal phosphate</keyword>
<evidence type="ECO:0000313" key="17">
    <source>
        <dbReference type="Proteomes" id="UP000562982"/>
    </source>
</evidence>
<organism evidence="15 16">
    <name type="scientific">Gluconacetobacter liquefaciens</name>
    <name type="common">Acetobacter liquefaciens</name>
    <dbReference type="NCBI Taxonomy" id="89584"/>
    <lineage>
        <taxon>Bacteria</taxon>
        <taxon>Pseudomonadati</taxon>
        <taxon>Pseudomonadota</taxon>
        <taxon>Alphaproteobacteria</taxon>
        <taxon>Acetobacterales</taxon>
        <taxon>Acetobacteraceae</taxon>
        <taxon>Gluconacetobacter</taxon>
    </lineage>
</organism>
<reference evidence="15 16" key="1">
    <citation type="submission" date="2018-07" db="EMBL/GenBank/DDBJ databases">
        <title>Genomic Encyclopedia of Type Strains, Phase IV (KMG-IV): sequencing the most valuable type-strain genomes for metagenomic binning, comparative biology and taxonomic classification.</title>
        <authorList>
            <person name="Goeker M."/>
        </authorList>
    </citation>
    <scope>NUCLEOTIDE SEQUENCE [LARGE SCALE GENOMIC DNA]</scope>
    <source>
        <strain evidence="15 16">DSM 5603</strain>
    </source>
</reference>
<evidence type="ECO:0000256" key="11">
    <source>
        <dbReference type="PIRSR" id="PIRSR004911-1"/>
    </source>
</evidence>
<dbReference type="Pfam" id="PF12544">
    <property type="entry name" value="LAM_C"/>
    <property type="match status" value="1"/>
</dbReference>
<accession>A0A370G8W9</accession>
<dbReference type="EMBL" id="JABEQI010000002">
    <property type="protein sequence ID" value="MBB2185594.1"/>
    <property type="molecule type" value="Genomic_DNA"/>
</dbReference>
<feature type="binding site" evidence="11">
    <location>
        <position position="122"/>
    </location>
    <ligand>
        <name>[4Fe-4S] cluster</name>
        <dbReference type="ChEBI" id="CHEBI:49883"/>
        <note>4Fe-4S-S-AdoMet</note>
    </ligand>
</feature>
<evidence type="ECO:0000259" key="13">
    <source>
        <dbReference type="PROSITE" id="PS51918"/>
    </source>
</evidence>
<dbReference type="InterPro" id="IPR003739">
    <property type="entry name" value="Lys_aminomutase/Glu_NH3_mut"/>
</dbReference>
<evidence type="ECO:0000256" key="2">
    <source>
        <dbReference type="ARBA" id="ARBA00001966"/>
    </source>
</evidence>
<dbReference type="Proteomes" id="UP000562982">
    <property type="component" value="Unassembled WGS sequence"/>
</dbReference>
<dbReference type="AlphaFoldDB" id="A0A370G8W9"/>
<evidence type="ECO:0000313" key="15">
    <source>
        <dbReference type="EMBL" id="RDI39399.1"/>
    </source>
</evidence>
<evidence type="ECO:0000256" key="3">
    <source>
        <dbReference type="ARBA" id="ARBA00008703"/>
    </source>
</evidence>
<evidence type="ECO:0000256" key="8">
    <source>
        <dbReference type="ARBA" id="ARBA00023004"/>
    </source>
</evidence>
<dbReference type="OrthoDB" id="9768064at2"/>
<proteinExistence type="inferred from homology"/>
<dbReference type="GO" id="GO:0051539">
    <property type="term" value="F:4 iron, 4 sulfur cluster binding"/>
    <property type="evidence" value="ECO:0007669"/>
    <property type="project" value="UniProtKB-KW"/>
</dbReference>
<dbReference type="GO" id="GO:0016853">
    <property type="term" value="F:isomerase activity"/>
    <property type="evidence" value="ECO:0007669"/>
    <property type="project" value="UniProtKB-KW"/>
</dbReference>
<comment type="cofactor">
    <cofactor evidence="2">
        <name>[4Fe-4S] cluster</name>
        <dbReference type="ChEBI" id="CHEBI:49883"/>
    </cofactor>
</comment>
<dbReference type="CDD" id="cd01335">
    <property type="entry name" value="Radical_SAM"/>
    <property type="match status" value="1"/>
</dbReference>
<dbReference type="InterPro" id="IPR022447">
    <property type="entry name" value="Lys_aminomutase-rel"/>
</dbReference>
<keyword evidence="5" id="KW-0949">S-adenosyl-L-methionine</keyword>
<evidence type="ECO:0000256" key="1">
    <source>
        <dbReference type="ARBA" id="ARBA00001933"/>
    </source>
</evidence>
<dbReference type="SUPFAM" id="SSF102114">
    <property type="entry name" value="Radical SAM enzymes"/>
    <property type="match status" value="1"/>
</dbReference>
<evidence type="ECO:0000256" key="12">
    <source>
        <dbReference type="PIRSR" id="PIRSR603739-50"/>
    </source>
</evidence>
<feature type="modified residue" description="N6-(pyridoxal phosphate)lysine" evidence="12">
    <location>
        <position position="327"/>
    </location>
</feature>
<dbReference type="Pfam" id="PF04055">
    <property type="entry name" value="Radical_SAM"/>
    <property type="match status" value="1"/>
</dbReference>
<keyword evidence="10" id="KW-0413">Isomerase</keyword>
<dbReference type="PIRSF" id="PIRSF004911">
    <property type="entry name" value="DUF160"/>
    <property type="match status" value="1"/>
</dbReference>
<dbReference type="InterPro" id="IPR013785">
    <property type="entry name" value="Aldolase_TIM"/>
</dbReference>
<keyword evidence="8" id="KW-0408">Iron</keyword>
<protein>
    <submittedName>
        <fullName evidence="15">Lysine 2,3-aminomutase</fullName>
    </submittedName>
    <submittedName>
        <fullName evidence="14">Lysine-2,3-aminomutase-like protein</fullName>
    </submittedName>
</protein>
<keyword evidence="16" id="KW-1185">Reference proteome</keyword>
<evidence type="ECO:0000313" key="16">
    <source>
        <dbReference type="Proteomes" id="UP000254958"/>
    </source>
</evidence>
<keyword evidence="6 11" id="KW-0479">Metal-binding</keyword>
<keyword evidence="9 11" id="KW-0411">Iron-sulfur</keyword>
<dbReference type="Proteomes" id="UP000254958">
    <property type="component" value="Unassembled WGS sequence"/>
</dbReference>
<gene>
    <name evidence="15" type="ORF">C7453_102186</name>
    <name evidence="14" type="ORF">HLH32_04205</name>
</gene>
<dbReference type="RefSeq" id="WP_114726286.1">
    <property type="nucleotide sequence ID" value="NZ_BJMI01000001.1"/>
</dbReference>
<dbReference type="PANTHER" id="PTHR30538">
    <property type="entry name" value="LYSINE 2,3-AMINOMUTASE-RELATED"/>
    <property type="match status" value="1"/>
</dbReference>
<reference evidence="14 17" key="2">
    <citation type="submission" date="2020-04" db="EMBL/GenBank/DDBJ databases">
        <title>Description of novel Gluconacetobacter.</title>
        <authorList>
            <person name="Sombolestani A."/>
        </authorList>
    </citation>
    <scope>NUCLEOTIDE SEQUENCE [LARGE SCALE GENOMIC DNA]</scope>
    <source>
        <strain evidence="14 17">LMG 1382</strain>
    </source>
</reference>